<feature type="region of interest" description="Disordered" evidence="1">
    <location>
        <begin position="389"/>
        <end position="414"/>
    </location>
</feature>
<feature type="compositionally biased region" description="Polar residues" evidence="1">
    <location>
        <begin position="61"/>
        <end position="72"/>
    </location>
</feature>
<evidence type="ECO:0000256" key="1">
    <source>
        <dbReference type="SAM" id="MobiDB-lite"/>
    </source>
</evidence>
<dbReference type="GO" id="GO:0034063">
    <property type="term" value="P:stress granule assembly"/>
    <property type="evidence" value="ECO:0007669"/>
    <property type="project" value="TreeGrafter"/>
</dbReference>
<evidence type="ECO:0000313" key="4">
    <source>
        <dbReference type="Proteomes" id="UP001296104"/>
    </source>
</evidence>
<feature type="compositionally biased region" description="Polar residues" evidence="1">
    <location>
        <begin position="783"/>
        <end position="796"/>
    </location>
</feature>
<dbReference type="PANTHER" id="PTHR12854">
    <property type="entry name" value="ATAXIN 2-RELATED"/>
    <property type="match status" value="1"/>
</dbReference>
<sequence>MSAPSLNGGDAAKSTSTSATSKPQLRSSASGKALDGARKQAASPVDGQSKKQQPKAWQGPNPITQRASNVPNGNEKPLPKPSQQQAQKQSTNDLHSDKHAHDRSLFLLAQFIGKDVTLSLKNGEQFAGVYSGCSLELSKTQHIIKMARRTRPPTQQQANGNTGLSSEYIGQGEDYVMSFDVQDTVDLFVEDVSTAATATQQNGSVGSSFLTDTQISGRDPYHQRERELQRWDAGPDTSLDLSLGDPKDASWDQFAANEQMYGVQSTYDEDIYTTSIDRSNPDFKRRQAEAERIAREIEGSAAATSHVAEERRKDVYGDDGGDEEDKYSGVRRETVLPQRGKGSYVPPNQRPQAFDPAIISVSKPTPSPAQAPSVAAASTVAPALVTEKPAAKEAVPSPSVAAPKKKENTTEDRVRDTADAFKQFANNEKLRLRNVQEAKRASARQEKNVKLNDLKKFAANFKLKSRVPDDLVPILAKDPGKQLEIQTRAEEAAKLEEVRSKDKSDKGSTVASPAPSAATAQAGPSAAADQRMTFNQQQVRNGRALQQPRGGPLSPSHQGPARQPYNHIQRGQFTGRPGIPPQPLPADLRIPTAAPVTSTADMPMSPTSATRLNVNAKSFEFRPGASAFTPTGTTPSPQRSTGSGIVASPIEATASFFDKVASKETKSAASVFDPLKRMAETDYNENEKKKYTSNGGLPQAYNTPPTWNYPKANDNVSHLSMFPKPQAPSQGPSPLHTPNPNGQMPHAHQLPPHMQGQPMPNPAQRPGHYFPQQPHGPPFDPRFQQQFAPNGSVQNSPRPPHGMPAFNAQMAPFPQQGMPGQPMPAGYGASPSMGIRQPNMPPQSMMMPGQQNHMMQMAPNFTPGPHFRPQPMGGHMMVQQQSGSYPSGPVPQGYSPMPPHPQPHMPHMQQNGPAGYSGSPRPPMMQHQGSHQGYQQQMQPHFMPSPGQPHPYHMQQRAMSGGFPQMTPRQQHSIPNHPSPGMVPAQGDEGKSAAIPDLDTSKPNTPRLGTPVSAKRYLGARNARLSLMDLGIVPAQNRTRAASAFKAYGSRVRDAARCAQEATRRPPGNSMPNLGTDFVRGDES</sequence>
<feature type="region of interest" description="Disordered" evidence="1">
    <location>
        <begin position="298"/>
        <end position="352"/>
    </location>
</feature>
<comment type="caution">
    <text evidence="3">The sequence shown here is derived from an EMBL/GenBank/DDBJ whole genome shotgun (WGS) entry which is preliminary data.</text>
</comment>
<dbReference type="Proteomes" id="UP001296104">
    <property type="component" value="Unassembled WGS sequence"/>
</dbReference>
<feature type="compositionally biased region" description="Polar residues" evidence="1">
    <location>
        <begin position="628"/>
        <end position="643"/>
    </location>
</feature>
<proteinExistence type="predicted"/>
<name>A0AAI9EBE8_9PEZI</name>
<dbReference type="InterPro" id="IPR009604">
    <property type="entry name" value="LsmAD_domain"/>
</dbReference>
<dbReference type="InterPro" id="IPR045117">
    <property type="entry name" value="ATXN2-like"/>
</dbReference>
<feature type="compositionally biased region" description="Polar residues" evidence="1">
    <location>
        <begin position="967"/>
        <end position="976"/>
    </location>
</feature>
<dbReference type="EMBL" id="CAVMBE010000031">
    <property type="protein sequence ID" value="CAK4027913.1"/>
    <property type="molecule type" value="Genomic_DNA"/>
</dbReference>
<feature type="compositionally biased region" description="Polar residues" evidence="1">
    <location>
        <begin position="692"/>
        <end position="706"/>
    </location>
</feature>
<dbReference type="Pfam" id="PF06741">
    <property type="entry name" value="LsmAD"/>
    <property type="match status" value="1"/>
</dbReference>
<feature type="region of interest" description="Disordered" evidence="1">
    <location>
        <begin position="1"/>
        <end position="98"/>
    </location>
</feature>
<feature type="region of interest" description="Disordered" evidence="1">
    <location>
        <begin position="683"/>
        <end position="804"/>
    </location>
</feature>
<feature type="domain" description="LsmAD" evidence="2">
    <location>
        <begin position="261"/>
        <end position="333"/>
    </location>
</feature>
<feature type="compositionally biased region" description="Basic and acidic residues" evidence="1">
    <location>
        <begin position="494"/>
        <end position="506"/>
    </location>
</feature>
<feature type="region of interest" description="Disordered" evidence="1">
    <location>
        <begin position="879"/>
        <end position="930"/>
    </location>
</feature>
<feature type="region of interest" description="Disordered" evidence="1">
    <location>
        <begin position="1060"/>
        <end position="1084"/>
    </location>
</feature>
<feature type="compositionally biased region" description="Polar residues" evidence="1">
    <location>
        <begin position="727"/>
        <end position="742"/>
    </location>
</feature>
<evidence type="ECO:0000259" key="2">
    <source>
        <dbReference type="SMART" id="SM01272"/>
    </source>
</evidence>
<dbReference type="InterPro" id="IPR025852">
    <property type="entry name" value="SM_dom_ATX"/>
</dbReference>
<evidence type="ECO:0000313" key="3">
    <source>
        <dbReference type="EMBL" id="CAK4027913.1"/>
    </source>
</evidence>
<protein>
    <recommendedName>
        <fullName evidence="2">LsmAD domain-containing protein</fullName>
    </recommendedName>
</protein>
<feature type="region of interest" description="Disordered" evidence="1">
    <location>
        <begin position="494"/>
        <end position="589"/>
    </location>
</feature>
<feature type="region of interest" description="Disordered" evidence="1">
    <location>
        <begin position="958"/>
        <end position="1012"/>
    </location>
</feature>
<reference evidence="3" key="1">
    <citation type="submission" date="2023-11" db="EMBL/GenBank/DDBJ databases">
        <authorList>
            <person name="Alioto T."/>
            <person name="Alioto T."/>
            <person name="Gomez Garrido J."/>
        </authorList>
    </citation>
    <scope>NUCLEOTIDE SEQUENCE</scope>
</reference>
<dbReference type="GO" id="GO:0003729">
    <property type="term" value="F:mRNA binding"/>
    <property type="evidence" value="ECO:0007669"/>
    <property type="project" value="TreeGrafter"/>
</dbReference>
<feature type="compositionally biased region" description="Basic and acidic residues" evidence="1">
    <location>
        <begin position="404"/>
        <end position="414"/>
    </location>
</feature>
<feature type="region of interest" description="Disordered" evidence="1">
    <location>
        <begin position="203"/>
        <end position="227"/>
    </location>
</feature>
<keyword evidence="4" id="KW-1185">Reference proteome</keyword>
<gene>
    <name evidence="3" type="ORF">LECACI_7A005107</name>
</gene>
<dbReference type="PANTHER" id="PTHR12854:SF7">
    <property type="entry name" value="ATAXIN-2 HOMOLOG"/>
    <property type="match status" value="1"/>
</dbReference>
<feature type="compositionally biased region" description="Low complexity" evidence="1">
    <location>
        <begin position="511"/>
        <end position="528"/>
    </location>
</feature>
<dbReference type="SMART" id="SM01272">
    <property type="entry name" value="LsmAD"/>
    <property type="match status" value="1"/>
</dbReference>
<dbReference type="AlphaFoldDB" id="A0AAI9EBE8"/>
<feature type="compositionally biased region" description="Low complexity" evidence="1">
    <location>
        <begin position="11"/>
        <end position="22"/>
    </location>
</feature>
<dbReference type="GO" id="GO:0010494">
    <property type="term" value="C:cytoplasmic stress granule"/>
    <property type="evidence" value="ECO:0007669"/>
    <property type="project" value="TreeGrafter"/>
</dbReference>
<feature type="region of interest" description="Disordered" evidence="1">
    <location>
        <begin position="623"/>
        <end position="644"/>
    </location>
</feature>
<feature type="compositionally biased region" description="Basic and acidic residues" evidence="1">
    <location>
        <begin position="307"/>
        <end position="316"/>
    </location>
</feature>
<feature type="compositionally biased region" description="Polar residues" evidence="1">
    <location>
        <begin position="203"/>
        <end position="216"/>
    </location>
</feature>
<accession>A0AAI9EBE8</accession>
<organism evidence="3 4">
    <name type="scientific">Lecanosticta acicola</name>
    <dbReference type="NCBI Taxonomy" id="111012"/>
    <lineage>
        <taxon>Eukaryota</taxon>
        <taxon>Fungi</taxon>
        <taxon>Dikarya</taxon>
        <taxon>Ascomycota</taxon>
        <taxon>Pezizomycotina</taxon>
        <taxon>Dothideomycetes</taxon>
        <taxon>Dothideomycetidae</taxon>
        <taxon>Mycosphaerellales</taxon>
        <taxon>Mycosphaerellaceae</taxon>
        <taxon>Lecanosticta</taxon>
    </lineage>
</organism>
<dbReference type="Pfam" id="PF14438">
    <property type="entry name" value="SM-ATX"/>
    <property type="match status" value="1"/>
</dbReference>